<dbReference type="PANTHER" id="PTHR31321">
    <property type="entry name" value="ACYL-COA THIOESTER HYDROLASE YBHC-RELATED"/>
    <property type="match status" value="1"/>
</dbReference>
<dbReference type="KEGG" id="ddb:E7747_01760"/>
<dbReference type="InterPro" id="IPR012334">
    <property type="entry name" value="Pectin_lyas_fold"/>
</dbReference>
<feature type="chain" id="PRO_5021010328" evidence="5">
    <location>
        <begin position="24"/>
        <end position="1495"/>
    </location>
</feature>
<dbReference type="InterPro" id="IPR032812">
    <property type="entry name" value="SbsA_Ig"/>
</dbReference>
<feature type="domain" description="Pectinesterase catalytic" evidence="6">
    <location>
        <begin position="1154"/>
        <end position="1329"/>
    </location>
</feature>
<dbReference type="EMBL" id="CP039396">
    <property type="protein sequence ID" value="QCD41145.1"/>
    <property type="molecule type" value="Genomic_DNA"/>
</dbReference>
<keyword evidence="3" id="KW-0378">Hydrolase</keyword>
<keyword evidence="10" id="KW-1185">Reference proteome</keyword>
<evidence type="ECO:0000256" key="5">
    <source>
        <dbReference type="SAM" id="SignalP"/>
    </source>
</evidence>
<feature type="domain" description="Bacterial repeat" evidence="8">
    <location>
        <begin position="604"/>
        <end position="671"/>
    </location>
</feature>
<sequence>MTKRIWNVVLVLACLLGFQSARAGFKDIRVDLTNGNMLTDSEIADKSSTTFGVAVAADGAVSRVAADDASAAIVVSGKFHSNEHGWGNFSSTVTVEGPVRISMGTCAWGGDVTVKNADGETVATFNTNTGACYHNDKTGNIASAVYKGNAATLTIAGGSYTPYIAVEKVNPSELLDEYEVSFGFGDYVDSGILPESAKVESGKTFTIPANFTMYQDGKTLVGWTDGSKNYEIGEIMTVTAPVSLTPVFVDNAVALADRKDPVTIKWDFQRQNGAPTVGFQNVTGFWVAQAKIGTEIIDVKLDFDTNNGGKIANGNWNDWAQMNAGTTFKVPSCKGAVVSTEAYNSPTTTTVDGVSIADGTKNPSFTCQGKAEFVDLVIGDGSYYRYIQVLLPVVPKDLAGTTFENQDASVVWAFNSSSFMEDVVAMPEGAFSIANFDIGVCTFKKVISTTMCPDIQFVDITSANGPSDIIKWTVKPAKGLTFTPVSVSFYVGRDGTDGTGNDVTVRGEITGGESVEFASITPHRNNKTQAEDAKGSLDSYTVKFEYALTPEQQKALASGDGFSLVMNNGYANNKGLLVSDVRINGILDGTVEAVDKYTLKLSQNIESAGKVTAYPSAEEYEAGTEVTLTAARNFGYRFINWTDGAGKELSAETSFTYVVDANSEIIANFEALRTFALDYNVEGGANSYMVAPTPAPTVVDGKNMYEEGTTVTLTASSNPILTFTNWNDGQSSSEIQFVMDADKSFTASYSSIDFVAGWDFHRAGNNGRVADFAAADNDAAALVLRDEAGNSQGWLDKSASAGGYEGRPGGVNWRTDGLGKYYWQTMVNAEAFTDLKVITAMVYNYNAYQKYNVQYSLDGENWQTVGTLFMQGAKNWTDGEFDLPAEANNQKAVYIRWIADRDSEIDGTKSDNDGACIGASYILGTSKLIDDGTAPVLVSFIPEDGSSSASINGKIVLTFDEKVKVKEGTTATLGDKVLTPSVSGKTILFQYKNLAYATNYTFTLPANSVMDLTDNSISDEIKIRFTTKTRPVVAKALYDAEVSNVDELVAAIKAAGAREDKTKRFRIFIHDGFYKIPASTTATKTGSDGKAYPDPTTYINTPNISLIGESMEGVVITNTVPEGEGNNGSGTANLLEGIGKGDVLRLDKAATSTYFQNLTMKSSMGDSRGRDIVLNDGSDKTMMKDVCLWAYQDTYVSNNDQGRFYFEGGLLRGRTDFLCGKGDVYYNAVTLQMCEKGGYLAVPSNPKKYGYVFKDCEIVGEKDDIDGNYTLGRPWGKGTPTALYIDTKMTVKPSAIGWNEMSGGWPARFAEYNSMTSTGTVIDLSQRKKIFADSHENNPVLTKEEADAMSYEAVMGSDDDWDPASYTEQAPAPANVTLENGLLSWDNSDYVSCWAVCKDGKVIAFTIEPQFEVEVGRAGEVYSVRAANEMGGLGEAVAVGGATSAIDGISAEEAVVSTVYYNLQGIRVNEGTQGVLIKVDTLESGRTVTTKVVVK</sequence>
<dbReference type="GO" id="GO:0042545">
    <property type="term" value="P:cell wall modification"/>
    <property type="evidence" value="ECO:0007669"/>
    <property type="project" value="InterPro"/>
</dbReference>
<comment type="similarity">
    <text evidence="1">Belongs to the pectinesterase family.</text>
</comment>
<name>A0A4P7W143_9BACT</name>
<dbReference type="Pfam" id="PF01095">
    <property type="entry name" value="Pectinesterase"/>
    <property type="match status" value="1"/>
</dbReference>
<dbReference type="Gene3D" id="2.160.20.10">
    <property type="entry name" value="Single-stranded right-handed beta-helix, Pectin lyase-like"/>
    <property type="match status" value="1"/>
</dbReference>
<reference evidence="10" key="1">
    <citation type="submission" date="2019-02" db="EMBL/GenBank/DDBJ databases">
        <title>Isolation and identification of novel species under the genus Muribaculum.</title>
        <authorList>
            <person name="Miyake S."/>
            <person name="Ding Y."/>
            <person name="Low A."/>
            <person name="Soh M."/>
            <person name="Seedorf H."/>
        </authorList>
    </citation>
    <scope>NUCLEOTIDE SEQUENCE [LARGE SCALE GENOMIC DNA]</scope>
    <source>
        <strain evidence="10">H5</strain>
    </source>
</reference>
<dbReference type="GO" id="GO:0009279">
    <property type="term" value="C:cell outer membrane"/>
    <property type="evidence" value="ECO:0007669"/>
    <property type="project" value="TreeGrafter"/>
</dbReference>
<dbReference type="GO" id="GO:0030599">
    <property type="term" value="F:pectinesterase activity"/>
    <property type="evidence" value="ECO:0007669"/>
    <property type="project" value="InterPro"/>
</dbReference>
<protein>
    <submittedName>
        <fullName evidence="9">Pectin esterase</fullName>
    </submittedName>
</protein>
<dbReference type="Pfam" id="PF18998">
    <property type="entry name" value="Flg_new_2"/>
    <property type="match status" value="2"/>
</dbReference>
<dbReference type="SUPFAM" id="SSF51126">
    <property type="entry name" value="Pectin lyase-like"/>
    <property type="match status" value="1"/>
</dbReference>
<proteinExistence type="inferred from homology"/>
<keyword evidence="2 5" id="KW-0732">Signal</keyword>
<organism evidence="9 10">
    <name type="scientific">Duncaniella dubosii</name>
    <dbReference type="NCBI Taxonomy" id="2518971"/>
    <lineage>
        <taxon>Bacteria</taxon>
        <taxon>Pseudomonadati</taxon>
        <taxon>Bacteroidota</taxon>
        <taxon>Bacteroidia</taxon>
        <taxon>Bacteroidales</taxon>
        <taxon>Muribaculaceae</taxon>
        <taxon>Duncaniella</taxon>
    </lineage>
</organism>
<dbReference type="PANTHER" id="PTHR31321:SF57">
    <property type="entry name" value="PECTINESTERASE 53-RELATED"/>
    <property type="match status" value="1"/>
</dbReference>
<evidence type="ECO:0000313" key="9">
    <source>
        <dbReference type="EMBL" id="QCD41145.1"/>
    </source>
</evidence>
<dbReference type="Proteomes" id="UP000297149">
    <property type="component" value="Chromosome"/>
</dbReference>
<gene>
    <name evidence="9" type="ORF">E7747_01760</name>
</gene>
<dbReference type="Pfam" id="PF13205">
    <property type="entry name" value="Big_5"/>
    <property type="match status" value="1"/>
</dbReference>
<evidence type="ECO:0000259" key="7">
    <source>
        <dbReference type="Pfam" id="PF13205"/>
    </source>
</evidence>
<evidence type="ECO:0000256" key="4">
    <source>
        <dbReference type="ARBA" id="ARBA00023085"/>
    </source>
</evidence>
<dbReference type="InterPro" id="IPR011050">
    <property type="entry name" value="Pectin_lyase_fold/virulence"/>
</dbReference>
<evidence type="ECO:0000313" key="10">
    <source>
        <dbReference type="Proteomes" id="UP000297149"/>
    </source>
</evidence>
<evidence type="ECO:0000259" key="8">
    <source>
        <dbReference type="Pfam" id="PF18998"/>
    </source>
</evidence>
<dbReference type="InterPro" id="IPR044060">
    <property type="entry name" value="Bacterial_rp_domain"/>
</dbReference>
<feature type="domain" description="Bacterial repeat" evidence="8">
    <location>
        <begin position="699"/>
        <end position="752"/>
    </location>
</feature>
<dbReference type="RefSeq" id="WP_136413753.1">
    <property type="nucleotide sequence ID" value="NZ_CP039396.1"/>
</dbReference>
<feature type="domain" description="SbsA Ig-like" evidence="7">
    <location>
        <begin position="931"/>
        <end position="1027"/>
    </location>
</feature>
<evidence type="ECO:0000256" key="3">
    <source>
        <dbReference type="ARBA" id="ARBA00022801"/>
    </source>
</evidence>
<evidence type="ECO:0000256" key="2">
    <source>
        <dbReference type="ARBA" id="ARBA00022729"/>
    </source>
</evidence>
<keyword evidence="4" id="KW-0063">Aspartyl esterase</keyword>
<dbReference type="InterPro" id="IPR000070">
    <property type="entry name" value="Pectinesterase_cat"/>
</dbReference>
<accession>A0A4P7W143</accession>
<evidence type="ECO:0000256" key="1">
    <source>
        <dbReference type="ARBA" id="ARBA00008891"/>
    </source>
</evidence>
<evidence type="ECO:0000259" key="6">
    <source>
        <dbReference type="Pfam" id="PF01095"/>
    </source>
</evidence>
<feature type="signal peptide" evidence="5">
    <location>
        <begin position="1"/>
        <end position="23"/>
    </location>
</feature>